<feature type="non-terminal residue" evidence="1">
    <location>
        <position position="56"/>
    </location>
</feature>
<dbReference type="AlphaFoldDB" id="C2ELB4"/>
<organism evidence="1 2">
    <name type="scientific">Lactobacillus ultunensis DSM 16047</name>
    <dbReference type="NCBI Taxonomy" id="525365"/>
    <lineage>
        <taxon>Bacteria</taxon>
        <taxon>Bacillati</taxon>
        <taxon>Bacillota</taxon>
        <taxon>Bacilli</taxon>
        <taxon>Lactobacillales</taxon>
        <taxon>Lactobacillaceae</taxon>
        <taxon>Lactobacillus</taxon>
    </lineage>
</organism>
<evidence type="ECO:0000313" key="2">
    <source>
        <dbReference type="Proteomes" id="UP000005583"/>
    </source>
</evidence>
<keyword evidence="2" id="KW-1185">Reference proteome</keyword>
<accession>C2ELB4</accession>
<evidence type="ECO:0000313" key="1">
    <source>
        <dbReference type="EMBL" id="EEJ72674.1"/>
    </source>
</evidence>
<dbReference type="Proteomes" id="UP000005583">
    <property type="component" value="Unassembled WGS sequence"/>
</dbReference>
<comment type="caution">
    <text evidence="1">The sequence shown here is derived from an EMBL/GenBank/DDBJ whole genome shotgun (WGS) entry which is preliminary data.</text>
</comment>
<dbReference type="EMBL" id="ACGU01000018">
    <property type="protein sequence ID" value="EEJ72674.1"/>
    <property type="molecule type" value="Genomic_DNA"/>
</dbReference>
<gene>
    <name evidence="1" type="ORF">HMPREF0548_0460</name>
</gene>
<proteinExistence type="predicted"/>
<protein>
    <submittedName>
        <fullName evidence="1">Uncharacterized protein</fullName>
    </submittedName>
</protein>
<name>C2ELB4_9LACO</name>
<reference evidence="1 2" key="1">
    <citation type="submission" date="2009-01" db="EMBL/GenBank/DDBJ databases">
        <authorList>
            <person name="Qin X."/>
            <person name="Bachman B."/>
            <person name="Battles P."/>
            <person name="Bell A."/>
            <person name="Bess C."/>
            <person name="Bickham C."/>
            <person name="Chaboub L."/>
            <person name="Chen D."/>
            <person name="Coyle M."/>
            <person name="Deiros D.R."/>
            <person name="Dinh H."/>
            <person name="Forbes L."/>
            <person name="Fowler G."/>
            <person name="Francisco L."/>
            <person name="Fu Q."/>
            <person name="Gubbala S."/>
            <person name="Hale W."/>
            <person name="Han Y."/>
            <person name="Hemphill L."/>
            <person name="Highlander S.K."/>
            <person name="Hirani K."/>
            <person name="Hogues M."/>
            <person name="Jackson L."/>
            <person name="Jakkamsetti A."/>
            <person name="Javaid M."/>
            <person name="Jiang H."/>
            <person name="Korchina V."/>
            <person name="Kovar C."/>
            <person name="Lara F."/>
            <person name="Lee S."/>
            <person name="Mata R."/>
            <person name="Mathew T."/>
            <person name="Moen C."/>
            <person name="Morales K."/>
            <person name="Munidasa M."/>
            <person name="Nazareth L."/>
            <person name="Ngo R."/>
            <person name="Nguyen L."/>
            <person name="Okwuonu G."/>
            <person name="Ongeri F."/>
            <person name="Patil S."/>
            <person name="Petrosino J."/>
            <person name="Pham C."/>
            <person name="Pham P."/>
            <person name="Pu L.-L."/>
            <person name="Puazo M."/>
            <person name="Raj R."/>
            <person name="Reid J."/>
            <person name="Rouhana J."/>
            <person name="Saada N."/>
            <person name="Shang Y."/>
            <person name="Simmons D."/>
            <person name="Thornton R."/>
            <person name="Warren J."/>
            <person name="Weissenberger G."/>
            <person name="Zhang J."/>
            <person name="Zhang L."/>
            <person name="Zhou C."/>
            <person name="Zhu D."/>
            <person name="Muzny D."/>
            <person name="Worley K."/>
            <person name="Gibbs R."/>
        </authorList>
    </citation>
    <scope>NUCLEOTIDE SEQUENCE [LARGE SCALE GENOMIC DNA]</scope>
    <source>
        <strain evidence="1 2">DSM 16047</strain>
    </source>
</reference>
<sequence length="56" mass="5965">MEPKGFEFRVFLGISPSANFTAGPATNYILGKDELLKNKAGESKTNSGTMAEVIVS</sequence>
<dbReference type="HOGENOM" id="CLU_3018898_0_0_9"/>